<accession>A0ACD3A3C1</accession>
<proteinExistence type="predicted"/>
<dbReference type="EMBL" id="ML208823">
    <property type="protein sequence ID" value="TFK60151.1"/>
    <property type="molecule type" value="Genomic_DNA"/>
</dbReference>
<evidence type="ECO:0000313" key="2">
    <source>
        <dbReference type="Proteomes" id="UP000308600"/>
    </source>
</evidence>
<protein>
    <submittedName>
        <fullName evidence="1">Uncharacterized protein</fullName>
    </submittedName>
</protein>
<sequence length="545" mass="59097">MAAVDPTPQGTTAAIDPVPQGVVPYRLSKEQTEWLRKECAPGYIAMINSLNGEGARGLVGVFGKKGEYVDQEVIPPFVEKFYPTVPPKNLGAVKKAVKSSLNNFANYRLRKQGLLIPPPRSQPSTQSPPPPPPPSTPTLTTSSTLASLAGGKPRLVTAMQVFTKDRQAECLVRFRDYRTAHNNPHTTQNLPIWSIVTKDFWLSLTQEEQADYQDRATEINALFADLPPRAEIFKNQAELPQAVLTQFDKIHGFNWGQYGDGGMFIIGAYRTEDGDLQVYNVSASSAPDGCPFVAPPEAYAALRTPFVEYMERMFPASSAASIDEPSASSAPSTGNTMPDSTKNATNDDSSSIPVDEDFEDLDNNEDYRGFKRLRRRSMTVESEDDIDMGSPSSRLTSPSSSSLPDLVSPTTTPTSSRTPSRSSSHTTSRLPSPAAPVVSPVQIQHDEPTKEPSPPPAASVVSPAQIQHDEPAEDPSPCTTVKKTYSRRGRKPTRQVAAAAPSALEGDSTPTPAHSRGRQSAKRVSISTVPAAPVAEELVERRSKR</sequence>
<keyword evidence="2" id="KW-1185">Reference proteome</keyword>
<dbReference type="Proteomes" id="UP000308600">
    <property type="component" value="Unassembled WGS sequence"/>
</dbReference>
<gene>
    <name evidence="1" type="ORF">BDN72DRAFT_905221</name>
</gene>
<name>A0ACD3A3C1_9AGAR</name>
<reference evidence="1 2" key="1">
    <citation type="journal article" date="2019" name="Nat. Ecol. Evol.">
        <title>Megaphylogeny resolves global patterns of mushroom evolution.</title>
        <authorList>
            <person name="Varga T."/>
            <person name="Krizsan K."/>
            <person name="Foldi C."/>
            <person name="Dima B."/>
            <person name="Sanchez-Garcia M."/>
            <person name="Sanchez-Ramirez S."/>
            <person name="Szollosi G.J."/>
            <person name="Szarkandi J.G."/>
            <person name="Papp V."/>
            <person name="Albert L."/>
            <person name="Andreopoulos W."/>
            <person name="Angelini C."/>
            <person name="Antonin V."/>
            <person name="Barry K.W."/>
            <person name="Bougher N.L."/>
            <person name="Buchanan P."/>
            <person name="Buyck B."/>
            <person name="Bense V."/>
            <person name="Catcheside P."/>
            <person name="Chovatia M."/>
            <person name="Cooper J."/>
            <person name="Damon W."/>
            <person name="Desjardin D."/>
            <person name="Finy P."/>
            <person name="Geml J."/>
            <person name="Haridas S."/>
            <person name="Hughes K."/>
            <person name="Justo A."/>
            <person name="Karasinski D."/>
            <person name="Kautmanova I."/>
            <person name="Kiss B."/>
            <person name="Kocsube S."/>
            <person name="Kotiranta H."/>
            <person name="LaButti K.M."/>
            <person name="Lechner B.E."/>
            <person name="Liimatainen K."/>
            <person name="Lipzen A."/>
            <person name="Lukacs Z."/>
            <person name="Mihaltcheva S."/>
            <person name="Morgado L.N."/>
            <person name="Niskanen T."/>
            <person name="Noordeloos M.E."/>
            <person name="Ohm R.A."/>
            <person name="Ortiz-Santana B."/>
            <person name="Ovrebo C."/>
            <person name="Racz N."/>
            <person name="Riley R."/>
            <person name="Savchenko A."/>
            <person name="Shiryaev A."/>
            <person name="Soop K."/>
            <person name="Spirin V."/>
            <person name="Szebenyi C."/>
            <person name="Tomsovsky M."/>
            <person name="Tulloss R.E."/>
            <person name="Uehling J."/>
            <person name="Grigoriev I.V."/>
            <person name="Vagvolgyi C."/>
            <person name="Papp T."/>
            <person name="Martin F.M."/>
            <person name="Miettinen O."/>
            <person name="Hibbett D.S."/>
            <person name="Nagy L.G."/>
        </authorList>
    </citation>
    <scope>NUCLEOTIDE SEQUENCE [LARGE SCALE GENOMIC DNA]</scope>
    <source>
        <strain evidence="1 2">NL-1719</strain>
    </source>
</reference>
<organism evidence="1 2">
    <name type="scientific">Pluteus cervinus</name>
    <dbReference type="NCBI Taxonomy" id="181527"/>
    <lineage>
        <taxon>Eukaryota</taxon>
        <taxon>Fungi</taxon>
        <taxon>Dikarya</taxon>
        <taxon>Basidiomycota</taxon>
        <taxon>Agaricomycotina</taxon>
        <taxon>Agaricomycetes</taxon>
        <taxon>Agaricomycetidae</taxon>
        <taxon>Agaricales</taxon>
        <taxon>Pluteineae</taxon>
        <taxon>Pluteaceae</taxon>
        <taxon>Pluteus</taxon>
    </lineage>
</organism>
<evidence type="ECO:0000313" key="1">
    <source>
        <dbReference type="EMBL" id="TFK60151.1"/>
    </source>
</evidence>